<evidence type="ECO:0000256" key="4">
    <source>
        <dbReference type="ARBA" id="ARBA00022448"/>
    </source>
</evidence>
<dbReference type="InterPro" id="IPR000897">
    <property type="entry name" value="SRP54_GTPase_dom"/>
</dbReference>
<feature type="domain" description="SRP54-type proteins GTP-binding" evidence="16">
    <location>
        <begin position="214"/>
        <end position="404"/>
    </location>
</feature>
<accession>A0A9D7FA97</accession>
<evidence type="ECO:0000256" key="2">
    <source>
        <dbReference type="ARBA" id="ARBA00008531"/>
    </source>
</evidence>
<dbReference type="SMART" id="SM00382">
    <property type="entry name" value="AAA"/>
    <property type="match status" value="1"/>
</dbReference>
<feature type="domain" description="AAA+ ATPase" evidence="15">
    <location>
        <begin position="213"/>
        <end position="347"/>
    </location>
</feature>
<dbReference type="InterPro" id="IPR020006">
    <property type="entry name" value="FlhF"/>
</dbReference>
<evidence type="ECO:0000259" key="15">
    <source>
        <dbReference type="SMART" id="SM00382"/>
    </source>
</evidence>
<dbReference type="SMART" id="SM00962">
    <property type="entry name" value="SRP54"/>
    <property type="match status" value="1"/>
</dbReference>
<evidence type="ECO:0000256" key="6">
    <source>
        <dbReference type="ARBA" id="ARBA00022741"/>
    </source>
</evidence>
<keyword evidence="7" id="KW-1005">Bacterial flagellum biogenesis</keyword>
<evidence type="ECO:0000256" key="10">
    <source>
        <dbReference type="ARBA" id="ARBA00023136"/>
    </source>
</evidence>
<feature type="region of interest" description="Disordered" evidence="14">
    <location>
        <begin position="69"/>
        <end position="116"/>
    </location>
</feature>
<keyword evidence="5" id="KW-1003">Cell membrane</keyword>
<feature type="compositionally biased region" description="Pro residues" evidence="14">
    <location>
        <begin position="92"/>
        <end position="101"/>
    </location>
</feature>
<proteinExistence type="inferred from homology"/>
<comment type="function">
    <text evidence="12">Necessary for flagellar biosynthesis. May be involved in translocation of the flagellum.</text>
</comment>
<evidence type="ECO:0000313" key="17">
    <source>
        <dbReference type="EMBL" id="MBK7425064.1"/>
    </source>
</evidence>
<dbReference type="AlphaFoldDB" id="A0A9D7FA97"/>
<dbReference type="GO" id="GO:0005886">
    <property type="term" value="C:plasma membrane"/>
    <property type="evidence" value="ECO:0007669"/>
    <property type="project" value="UniProtKB-SubCell"/>
</dbReference>
<dbReference type="SUPFAM" id="SSF52540">
    <property type="entry name" value="P-loop containing nucleoside triphosphate hydrolases"/>
    <property type="match status" value="1"/>
</dbReference>
<gene>
    <name evidence="17" type="primary">flhF</name>
    <name evidence="17" type="ORF">IPJ48_19390</name>
</gene>
<evidence type="ECO:0000259" key="16">
    <source>
        <dbReference type="SMART" id="SM00962"/>
    </source>
</evidence>
<keyword evidence="4" id="KW-0813">Transport</keyword>
<feature type="compositionally biased region" description="Low complexity" evidence="14">
    <location>
        <begin position="70"/>
        <end position="91"/>
    </location>
</feature>
<keyword evidence="17" id="KW-0966">Cell projection</keyword>
<keyword evidence="10" id="KW-0472">Membrane</keyword>
<dbReference type="InterPro" id="IPR027417">
    <property type="entry name" value="P-loop_NTPase"/>
</dbReference>
<dbReference type="GO" id="GO:0015031">
    <property type="term" value="P:protein transport"/>
    <property type="evidence" value="ECO:0007669"/>
    <property type="project" value="UniProtKB-KW"/>
</dbReference>
<dbReference type="GO" id="GO:0044781">
    <property type="term" value="P:bacterial-type flagellum organization"/>
    <property type="evidence" value="ECO:0007669"/>
    <property type="project" value="UniProtKB-UniRule"/>
</dbReference>
<dbReference type="EMBL" id="JADJNC010000060">
    <property type="protein sequence ID" value="MBK7425064.1"/>
    <property type="molecule type" value="Genomic_DNA"/>
</dbReference>
<organism evidence="17 18">
    <name type="scientific">Candidatus Propionivibrio dominans</name>
    <dbReference type="NCBI Taxonomy" id="2954373"/>
    <lineage>
        <taxon>Bacteria</taxon>
        <taxon>Pseudomonadati</taxon>
        <taxon>Pseudomonadota</taxon>
        <taxon>Betaproteobacteria</taxon>
        <taxon>Rhodocyclales</taxon>
        <taxon>Rhodocyclaceae</taxon>
        <taxon>Propionivibrio</taxon>
    </lineage>
</organism>
<dbReference type="InterPro" id="IPR047040">
    <property type="entry name" value="FlhF__GTPase_dom"/>
</dbReference>
<keyword evidence="9" id="KW-0342">GTP-binding</keyword>
<dbReference type="InterPro" id="IPR003593">
    <property type="entry name" value="AAA+_ATPase"/>
</dbReference>
<reference evidence="17" key="1">
    <citation type="submission" date="2020-10" db="EMBL/GenBank/DDBJ databases">
        <title>Connecting structure to function with the recovery of over 1000 high-quality activated sludge metagenome-assembled genomes encoding full-length rRNA genes using long-read sequencing.</title>
        <authorList>
            <person name="Singleton C.M."/>
            <person name="Petriglieri F."/>
            <person name="Kristensen J.M."/>
            <person name="Kirkegaard R.H."/>
            <person name="Michaelsen T.Y."/>
            <person name="Andersen M.H."/>
            <person name="Karst S.M."/>
            <person name="Dueholm M.S."/>
            <person name="Nielsen P.H."/>
            <person name="Albertsen M."/>
        </authorList>
    </citation>
    <scope>NUCLEOTIDE SEQUENCE</scope>
    <source>
        <strain evidence="17">EsbW_18-Q3-R4-48_MAXAC.044</strain>
    </source>
</reference>
<protein>
    <recommendedName>
        <fullName evidence="3 13">Flagellar biosynthesis protein FlhF</fullName>
    </recommendedName>
</protein>
<dbReference type="GO" id="GO:0005047">
    <property type="term" value="F:signal recognition particle binding"/>
    <property type="evidence" value="ECO:0007669"/>
    <property type="project" value="TreeGrafter"/>
</dbReference>
<evidence type="ECO:0000256" key="1">
    <source>
        <dbReference type="ARBA" id="ARBA00004413"/>
    </source>
</evidence>
<dbReference type="FunFam" id="3.40.50.300:FF:000695">
    <property type="entry name" value="Flagellar biosynthesis regulator FlhF"/>
    <property type="match status" value="1"/>
</dbReference>
<evidence type="ECO:0000256" key="8">
    <source>
        <dbReference type="ARBA" id="ARBA00022927"/>
    </source>
</evidence>
<evidence type="ECO:0000256" key="11">
    <source>
        <dbReference type="ARBA" id="ARBA00023225"/>
    </source>
</evidence>
<evidence type="ECO:0000256" key="12">
    <source>
        <dbReference type="ARBA" id="ARBA00025337"/>
    </source>
</evidence>
<comment type="similarity">
    <text evidence="2">Belongs to the GTP-binding SRP family.</text>
</comment>
<dbReference type="Pfam" id="PF00448">
    <property type="entry name" value="SRP54"/>
    <property type="match status" value="1"/>
</dbReference>
<dbReference type="NCBIfam" id="TIGR03499">
    <property type="entry name" value="FlhF"/>
    <property type="match status" value="1"/>
</dbReference>
<comment type="subcellular location">
    <subcellularLocation>
        <location evidence="1">Cell membrane</location>
        <topology evidence="1">Peripheral membrane protein</topology>
        <orientation evidence="1">Cytoplasmic side</orientation>
    </subcellularLocation>
</comment>
<evidence type="ECO:0000256" key="3">
    <source>
        <dbReference type="ARBA" id="ARBA00014919"/>
    </source>
</evidence>
<dbReference type="GO" id="GO:0005525">
    <property type="term" value="F:GTP binding"/>
    <property type="evidence" value="ECO:0007669"/>
    <property type="project" value="UniProtKB-UniRule"/>
</dbReference>
<keyword evidence="8" id="KW-0653">Protein transport</keyword>
<dbReference type="GO" id="GO:0006614">
    <property type="term" value="P:SRP-dependent cotranslational protein targeting to membrane"/>
    <property type="evidence" value="ECO:0007669"/>
    <property type="project" value="UniProtKB-UniRule"/>
</dbReference>
<keyword evidence="11" id="KW-1006">Bacterial flagellum protein export</keyword>
<dbReference type="CDD" id="cd17873">
    <property type="entry name" value="FlhF"/>
    <property type="match status" value="1"/>
</dbReference>
<keyword evidence="17" id="KW-0282">Flagellum</keyword>
<dbReference type="PANTHER" id="PTHR43134:SF3">
    <property type="entry name" value="FLAGELLAR BIOSYNTHESIS PROTEIN FLHF"/>
    <property type="match status" value="1"/>
</dbReference>
<sequence>MNVRKFIAATARDALHKVKELLGPDAIILSNRAIPGGVEIMAVAAGDMEMIVPTPARENPRLQDDYTVRLSSPTSSLPPRAGLTRPAQQPQHLPPLAPRPAPQFDRSSVQTPVAAKPPAEIVPAEVMEEIRSLRKMFEQHLAGVAWGESARSEPVKTEVLRQMLDAGFSPKFARELLVALPRELNAMEALAWVKGGADRSFLTINAENDIVDRGGVYALVGPTGVGKTTTTAKLAARCVLRHGASKVALVTTDGYRIGAHEQLRIYGRILGVSVHLVKDAEDLKQTLFDLQHKHMVLVDTMGMSQRDRMVEEQVAMFGNSNVKRLLLLSATSRGDTLDDVVRAYNGPDLAGCILSKVDEAASLASALDVIIRHGLLVHYVSNGQRVPEDLHLPNRAYLLHRAFKDLPESSPHRLDGLEPGLMMASAGSGLVAAGGRRG</sequence>
<keyword evidence="17" id="KW-0969">Cilium</keyword>
<evidence type="ECO:0000313" key="18">
    <source>
        <dbReference type="Proteomes" id="UP000886602"/>
    </source>
</evidence>
<dbReference type="Proteomes" id="UP000886602">
    <property type="component" value="Unassembled WGS sequence"/>
</dbReference>
<comment type="caution">
    <text evidence="17">The sequence shown here is derived from an EMBL/GenBank/DDBJ whole genome shotgun (WGS) entry which is preliminary data.</text>
</comment>
<name>A0A9D7FA97_9RHOO</name>
<evidence type="ECO:0000256" key="9">
    <source>
        <dbReference type="ARBA" id="ARBA00023134"/>
    </source>
</evidence>
<evidence type="ECO:0000256" key="13">
    <source>
        <dbReference type="NCBIfam" id="TIGR03499"/>
    </source>
</evidence>
<evidence type="ECO:0000256" key="7">
    <source>
        <dbReference type="ARBA" id="ARBA00022795"/>
    </source>
</evidence>
<dbReference type="Gene3D" id="3.40.50.300">
    <property type="entry name" value="P-loop containing nucleotide triphosphate hydrolases"/>
    <property type="match status" value="1"/>
</dbReference>
<keyword evidence="6" id="KW-0547">Nucleotide-binding</keyword>
<evidence type="ECO:0000256" key="5">
    <source>
        <dbReference type="ARBA" id="ARBA00022475"/>
    </source>
</evidence>
<dbReference type="GO" id="GO:0003924">
    <property type="term" value="F:GTPase activity"/>
    <property type="evidence" value="ECO:0007669"/>
    <property type="project" value="UniProtKB-UniRule"/>
</dbReference>
<dbReference type="PANTHER" id="PTHR43134">
    <property type="entry name" value="SIGNAL RECOGNITION PARTICLE RECEPTOR SUBUNIT ALPHA"/>
    <property type="match status" value="1"/>
</dbReference>
<evidence type="ECO:0000256" key="14">
    <source>
        <dbReference type="SAM" id="MobiDB-lite"/>
    </source>
</evidence>